<feature type="region of interest" description="Disordered" evidence="1">
    <location>
        <begin position="148"/>
        <end position="185"/>
    </location>
</feature>
<accession>A0A1J7IDZ7</accession>
<keyword evidence="2" id="KW-1133">Transmembrane helix</keyword>
<dbReference type="InterPro" id="IPR046530">
    <property type="entry name" value="BIM1-like_dom"/>
</dbReference>
<dbReference type="AlphaFoldDB" id="A0A1J7IDZ7"/>
<protein>
    <recommendedName>
        <fullName evidence="3">Copper acquisition factor BIM1-like domain-containing protein</fullName>
    </recommendedName>
</protein>
<evidence type="ECO:0000259" key="3">
    <source>
        <dbReference type="Pfam" id="PF20238"/>
    </source>
</evidence>
<feature type="domain" description="Copper acquisition factor BIM1-like" evidence="3">
    <location>
        <begin position="3"/>
        <end position="115"/>
    </location>
</feature>
<evidence type="ECO:0000256" key="2">
    <source>
        <dbReference type="SAM" id="Phobius"/>
    </source>
</evidence>
<keyword evidence="5" id="KW-1185">Reference proteome</keyword>
<gene>
    <name evidence="4" type="ORF">CONLIGDRAFT_672541</name>
</gene>
<evidence type="ECO:0000313" key="5">
    <source>
        <dbReference type="Proteomes" id="UP000182658"/>
    </source>
</evidence>
<dbReference type="InParanoid" id="A0A1J7IDZ7"/>
<proteinExistence type="predicted"/>
<evidence type="ECO:0000256" key="1">
    <source>
        <dbReference type="SAM" id="MobiDB-lite"/>
    </source>
</evidence>
<dbReference type="EMBL" id="KV875101">
    <property type="protein sequence ID" value="OIW25507.1"/>
    <property type="molecule type" value="Genomic_DNA"/>
</dbReference>
<organism evidence="4 5">
    <name type="scientific">Coniochaeta ligniaria NRRL 30616</name>
    <dbReference type="NCBI Taxonomy" id="1408157"/>
    <lineage>
        <taxon>Eukaryota</taxon>
        <taxon>Fungi</taxon>
        <taxon>Dikarya</taxon>
        <taxon>Ascomycota</taxon>
        <taxon>Pezizomycotina</taxon>
        <taxon>Sordariomycetes</taxon>
        <taxon>Sordariomycetidae</taxon>
        <taxon>Coniochaetales</taxon>
        <taxon>Coniochaetaceae</taxon>
        <taxon>Coniochaeta</taxon>
    </lineage>
</organism>
<sequence length="219" mass="21721">MGVTNWPIGGSIINVLSTHSQITWEFNAALVGDLTRWVPLTPALSQTSVGTFCEPQILGNPAWVNQDAVLQVIGHSPDGELYQACPLKYFHVEDMSDLFVAGGAASVPGDCTNSTGVAASWNAPPPPLASSTPVSASGSRLGSASASASVSGLAPGPASTTKATTTSTLSGGSTGTVTTSSPASTSTLAHVTAGATSFGMGLGGIVGAAFVAALLGLMM</sequence>
<reference evidence="4 5" key="1">
    <citation type="submission" date="2016-10" db="EMBL/GenBank/DDBJ databases">
        <title>Draft genome sequence of Coniochaeta ligniaria NRRL30616, a lignocellulolytic fungus for bioabatement of inhibitors in plant biomass hydrolysates.</title>
        <authorList>
            <consortium name="DOE Joint Genome Institute"/>
            <person name="Jimenez D.J."/>
            <person name="Hector R.E."/>
            <person name="Riley R."/>
            <person name="Sun H."/>
            <person name="Grigoriev I.V."/>
            <person name="Van Elsas J.D."/>
            <person name="Nichols N.N."/>
        </authorList>
    </citation>
    <scope>NUCLEOTIDE SEQUENCE [LARGE SCALE GENOMIC DNA]</scope>
    <source>
        <strain evidence="4 5">NRRL 30616</strain>
    </source>
</reference>
<evidence type="ECO:0000313" key="4">
    <source>
        <dbReference type="EMBL" id="OIW25507.1"/>
    </source>
</evidence>
<keyword evidence="2" id="KW-0812">Transmembrane</keyword>
<name>A0A1J7IDZ7_9PEZI</name>
<keyword evidence="2" id="KW-0472">Membrane</keyword>
<dbReference type="Proteomes" id="UP000182658">
    <property type="component" value="Unassembled WGS sequence"/>
</dbReference>
<dbReference type="OrthoDB" id="2146436at2759"/>
<feature type="transmembrane region" description="Helical" evidence="2">
    <location>
        <begin position="198"/>
        <end position="218"/>
    </location>
</feature>
<dbReference type="Pfam" id="PF20238">
    <property type="entry name" value="BIM1-like_dom"/>
    <property type="match status" value="1"/>
</dbReference>